<proteinExistence type="predicted"/>
<dbReference type="EMBL" id="WBOT01000002">
    <property type="protein sequence ID" value="KAB2334062.1"/>
    <property type="molecule type" value="Genomic_DNA"/>
</dbReference>
<dbReference type="AlphaFoldDB" id="A0A7V7RNH1"/>
<feature type="domain" description="Aminoglycoside phosphotransferase" evidence="1">
    <location>
        <begin position="54"/>
        <end position="258"/>
    </location>
</feature>
<keyword evidence="3" id="KW-1185">Reference proteome</keyword>
<dbReference type="Pfam" id="PF01636">
    <property type="entry name" value="APH"/>
    <property type="match status" value="1"/>
</dbReference>
<dbReference type="Gene3D" id="3.90.1200.10">
    <property type="match status" value="1"/>
</dbReference>
<dbReference type="PANTHER" id="PTHR39179">
    <property type="entry name" value="SPORE COAT PROTEIN I"/>
    <property type="match status" value="1"/>
</dbReference>
<evidence type="ECO:0000313" key="2">
    <source>
        <dbReference type="EMBL" id="KAB2334062.1"/>
    </source>
</evidence>
<dbReference type="OrthoDB" id="2373610at2"/>
<comment type="caution">
    <text evidence="2">The sequence shown here is derived from an EMBL/GenBank/DDBJ whole genome shotgun (WGS) entry which is preliminary data.</text>
</comment>
<gene>
    <name evidence="2" type="ORF">F7732_08265</name>
</gene>
<evidence type="ECO:0000259" key="1">
    <source>
        <dbReference type="Pfam" id="PF01636"/>
    </source>
</evidence>
<dbReference type="GO" id="GO:0016740">
    <property type="term" value="F:transferase activity"/>
    <property type="evidence" value="ECO:0007669"/>
    <property type="project" value="UniProtKB-KW"/>
</dbReference>
<evidence type="ECO:0000313" key="3">
    <source>
        <dbReference type="Proteomes" id="UP000441354"/>
    </source>
</evidence>
<protein>
    <submittedName>
        <fullName evidence="2">Phosphotransferase</fullName>
    </submittedName>
</protein>
<name>A0A7V7RNH1_9BACI</name>
<dbReference type="GO" id="GO:0042601">
    <property type="term" value="C:endospore-forming forespore"/>
    <property type="evidence" value="ECO:0007669"/>
    <property type="project" value="TreeGrafter"/>
</dbReference>
<dbReference type="InterPro" id="IPR011009">
    <property type="entry name" value="Kinase-like_dom_sf"/>
</dbReference>
<dbReference type="PANTHER" id="PTHR39179:SF3">
    <property type="entry name" value="COTS-RELATED PROTEIN"/>
    <property type="match status" value="1"/>
</dbReference>
<dbReference type="InterPro" id="IPR002575">
    <property type="entry name" value="Aminoglycoside_PTrfase"/>
</dbReference>
<organism evidence="2 3">
    <name type="scientific">Bacillus mesophilum</name>
    <dbReference type="NCBI Taxonomy" id="1071718"/>
    <lineage>
        <taxon>Bacteria</taxon>
        <taxon>Bacillati</taxon>
        <taxon>Bacillota</taxon>
        <taxon>Bacilli</taxon>
        <taxon>Bacillales</taxon>
        <taxon>Bacillaceae</taxon>
        <taxon>Bacillus</taxon>
    </lineage>
</organism>
<keyword evidence="2" id="KW-0808">Transferase</keyword>
<sequence length="343" mass="40559">MDQWADLHLVVLLTKAVTSKDNGRRDDLDLNRLFTYLNGQLPFVLTDLRPIRKNVFKISTDEKQYILKEFSPGNRLRLQETFTSSLKHEGFDQTYQFVDLAQDAPLYFQGKLFGLLDYIPSAEQPFTYNTSKNREDALSLLHHYHETTAKLYPRYKTLLPAFNQMAKWTDRLTVFMQNSTLLKLFIHGDVLEEFILWAKWSLAGMTETFEWFETQSKVVLHGDVAFHNFLRGENGRLYLLDFDLISNGHAYADYLQYANRILPSIGWSFHELQSLQILKPYLSEKGFLYGLIYPTDIFREWNRLIRGRMYNDRVKIKNVLDMTFYQLEKRRTFIHDIKMEIGS</sequence>
<dbReference type="InterPro" id="IPR047175">
    <property type="entry name" value="CotS-like"/>
</dbReference>
<reference evidence="2 3" key="1">
    <citation type="journal article" date="2014" name="Arch. Microbiol.">
        <title>Bacillus mesophilum sp. nov., strain IITR-54T, a novel 4-chlorobiphenyl dechlorinating bacterium.</title>
        <authorList>
            <person name="Manickam N."/>
            <person name="Singh N.K."/>
            <person name="Bajaj A."/>
            <person name="Kumar R.M."/>
            <person name="Kaur G."/>
            <person name="Kaur N."/>
            <person name="Bala M."/>
            <person name="Kumar A."/>
            <person name="Mayilraj S."/>
        </authorList>
    </citation>
    <scope>NUCLEOTIDE SEQUENCE [LARGE SCALE GENOMIC DNA]</scope>
    <source>
        <strain evidence="2 3">IITR-54</strain>
    </source>
</reference>
<accession>A0A7V7RNH1</accession>
<dbReference type="Proteomes" id="UP000441354">
    <property type="component" value="Unassembled WGS sequence"/>
</dbReference>
<dbReference type="SUPFAM" id="SSF56112">
    <property type="entry name" value="Protein kinase-like (PK-like)"/>
    <property type="match status" value="1"/>
</dbReference>